<dbReference type="EMBL" id="QKWP01000672">
    <property type="protein sequence ID" value="RIB16483.1"/>
    <property type="molecule type" value="Genomic_DNA"/>
</dbReference>
<name>A0A397V942_9GLOM</name>
<gene>
    <name evidence="1" type="ORF">C2G38_2189801</name>
</gene>
<protein>
    <submittedName>
        <fullName evidence="1">Uncharacterized protein</fullName>
    </submittedName>
</protein>
<organism evidence="1 2">
    <name type="scientific">Gigaspora rosea</name>
    <dbReference type="NCBI Taxonomy" id="44941"/>
    <lineage>
        <taxon>Eukaryota</taxon>
        <taxon>Fungi</taxon>
        <taxon>Fungi incertae sedis</taxon>
        <taxon>Mucoromycota</taxon>
        <taxon>Glomeromycotina</taxon>
        <taxon>Glomeromycetes</taxon>
        <taxon>Diversisporales</taxon>
        <taxon>Gigasporaceae</taxon>
        <taxon>Gigaspora</taxon>
    </lineage>
</organism>
<proteinExistence type="predicted"/>
<comment type="caution">
    <text evidence="1">The sequence shown here is derived from an EMBL/GenBank/DDBJ whole genome shotgun (WGS) entry which is preliminary data.</text>
</comment>
<dbReference type="STRING" id="44941.A0A397V942"/>
<dbReference type="AlphaFoldDB" id="A0A397V942"/>
<accession>A0A397V942</accession>
<evidence type="ECO:0000313" key="2">
    <source>
        <dbReference type="Proteomes" id="UP000266673"/>
    </source>
</evidence>
<reference evidence="1 2" key="1">
    <citation type="submission" date="2018-06" db="EMBL/GenBank/DDBJ databases">
        <title>Comparative genomics reveals the genomic features of Rhizophagus irregularis, R. cerebriforme, R. diaphanum and Gigaspora rosea, and their symbiotic lifestyle signature.</title>
        <authorList>
            <person name="Morin E."/>
            <person name="San Clemente H."/>
            <person name="Chen E.C.H."/>
            <person name="De La Providencia I."/>
            <person name="Hainaut M."/>
            <person name="Kuo A."/>
            <person name="Kohler A."/>
            <person name="Murat C."/>
            <person name="Tang N."/>
            <person name="Roy S."/>
            <person name="Loubradou J."/>
            <person name="Henrissat B."/>
            <person name="Grigoriev I.V."/>
            <person name="Corradi N."/>
            <person name="Roux C."/>
            <person name="Martin F.M."/>
        </authorList>
    </citation>
    <scope>NUCLEOTIDE SEQUENCE [LARGE SCALE GENOMIC DNA]</scope>
    <source>
        <strain evidence="1 2">DAOM 194757</strain>
    </source>
</reference>
<sequence length="146" mass="16859">MADKKSLYRLRQNKNDLIASIEYLALISSYIERLKRLSQVLTRFRVRDTDKTILINSMKSTWSLVKELNSADEFIKYLLENLIERDLTNLINGKYLFTLDDQSDTKLLQENTVAALIEVNKALNPLNKNATRLSTTPFLKCLSEVS</sequence>
<dbReference type="Proteomes" id="UP000266673">
    <property type="component" value="Unassembled WGS sequence"/>
</dbReference>
<keyword evidence="2" id="KW-1185">Reference proteome</keyword>
<evidence type="ECO:0000313" key="1">
    <source>
        <dbReference type="EMBL" id="RIB16483.1"/>
    </source>
</evidence>
<dbReference type="OrthoDB" id="2348555at2759"/>